<proteinExistence type="inferred from homology"/>
<dbReference type="OrthoDB" id="2130750at2759"/>
<feature type="region of interest" description="Disordered" evidence="9">
    <location>
        <begin position="79"/>
        <end position="229"/>
    </location>
</feature>
<dbReference type="Pfam" id="PF12455">
    <property type="entry name" value="Dynactin"/>
    <property type="match status" value="1"/>
</dbReference>
<keyword evidence="3" id="KW-0963">Cytoplasm</keyword>
<feature type="coiled-coil region" evidence="8">
    <location>
        <begin position="530"/>
        <end position="557"/>
    </location>
</feature>
<evidence type="ECO:0000256" key="4">
    <source>
        <dbReference type="ARBA" id="ARBA00022701"/>
    </source>
</evidence>
<keyword evidence="5" id="KW-0243">Dynein</keyword>
<evidence type="ECO:0000256" key="9">
    <source>
        <dbReference type="SAM" id="MobiDB-lite"/>
    </source>
</evidence>
<dbReference type="SMART" id="SM01052">
    <property type="entry name" value="CAP_GLY"/>
    <property type="match status" value="1"/>
</dbReference>
<evidence type="ECO:0000256" key="8">
    <source>
        <dbReference type="SAM" id="Coils"/>
    </source>
</evidence>
<feature type="compositionally biased region" description="Low complexity" evidence="9">
    <location>
        <begin position="109"/>
        <end position="137"/>
    </location>
</feature>
<evidence type="ECO:0000313" key="12">
    <source>
        <dbReference type="Proteomes" id="UP000799302"/>
    </source>
</evidence>
<accession>A0A6A6UAX0</accession>
<feature type="compositionally biased region" description="Low complexity" evidence="9">
    <location>
        <begin position="154"/>
        <end position="173"/>
    </location>
</feature>
<dbReference type="Gene3D" id="2.30.30.190">
    <property type="entry name" value="CAP Gly-rich-like domain"/>
    <property type="match status" value="1"/>
</dbReference>
<dbReference type="Pfam" id="PF01302">
    <property type="entry name" value="CAP_GLY"/>
    <property type="match status" value="1"/>
</dbReference>
<protein>
    <recommendedName>
        <fullName evidence="10">CAP-Gly domain-containing protein</fullName>
    </recommendedName>
</protein>
<name>A0A6A6UAX0_9PEZI</name>
<feature type="coiled-coil region" evidence="8">
    <location>
        <begin position="272"/>
        <end position="497"/>
    </location>
</feature>
<feature type="coiled-coil region" evidence="8">
    <location>
        <begin position="953"/>
        <end position="1035"/>
    </location>
</feature>
<dbReference type="InterPro" id="IPR000938">
    <property type="entry name" value="CAP-Gly_domain"/>
</dbReference>
<evidence type="ECO:0000256" key="5">
    <source>
        <dbReference type="ARBA" id="ARBA00023017"/>
    </source>
</evidence>
<dbReference type="PROSITE" id="PS00845">
    <property type="entry name" value="CAP_GLY_1"/>
    <property type="match status" value="1"/>
</dbReference>
<gene>
    <name evidence="11" type="ORF">BT63DRAFT_373754</name>
</gene>
<dbReference type="GO" id="GO:0030286">
    <property type="term" value="C:dynein complex"/>
    <property type="evidence" value="ECO:0007669"/>
    <property type="project" value="UniProtKB-KW"/>
</dbReference>
<feature type="domain" description="CAP-Gly" evidence="10">
    <location>
        <begin position="24"/>
        <end position="66"/>
    </location>
</feature>
<evidence type="ECO:0000313" key="11">
    <source>
        <dbReference type="EMBL" id="KAF2668587.1"/>
    </source>
</evidence>
<dbReference type="Proteomes" id="UP000799302">
    <property type="component" value="Unassembled WGS sequence"/>
</dbReference>
<keyword evidence="7" id="KW-0206">Cytoskeleton</keyword>
<dbReference type="AlphaFoldDB" id="A0A6A6UAX0"/>
<reference evidence="11" key="1">
    <citation type="journal article" date="2020" name="Stud. Mycol.">
        <title>101 Dothideomycetes genomes: a test case for predicting lifestyles and emergence of pathogens.</title>
        <authorList>
            <person name="Haridas S."/>
            <person name="Albert R."/>
            <person name="Binder M."/>
            <person name="Bloem J."/>
            <person name="Labutti K."/>
            <person name="Salamov A."/>
            <person name="Andreopoulos B."/>
            <person name="Baker S."/>
            <person name="Barry K."/>
            <person name="Bills G."/>
            <person name="Bluhm B."/>
            <person name="Cannon C."/>
            <person name="Castanera R."/>
            <person name="Culley D."/>
            <person name="Daum C."/>
            <person name="Ezra D."/>
            <person name="Gonzalez J."/>
            <person name="Henrissat B."/>
            <person name="Kuo A."/>
            <person name="Liang C."/>
            <person name="Lipzen A."/>
            <person name="Lutzoni F."/>
            <person name="Magnuson J."/>
            <person name="Mondo S."/>
            <person name="Nolan M."/>
            <person name="Ohm R."/>
            <person name="Pangilinan J."/>
            <person name="Park H.-J."/>
            <person name="Ramirez L."/>
            <person name="Alfaro M."/>
            <person name="Sun H."/>
            <person name="Tritt A."/>
            <person name="Yoshinaga Y."/>
            <person name="Zwiers L.-H."/>
            <person name="Turgeon B."/>
            <person name="Goodwin S."/>
            <person name="Spatafora J."/>
            <person name="Crous P."/>
            <person name="Grigoriev I."/>
        </authorList>
    </citation>
    <scope>NUCLEOTIDE SEQUENCE</scope>
    <source>
        <strain evidence="11">CBS 115976</strain>
    </source>
</reference>
<dbReference type="PROSITE" id="PS50245">
    <property type="entry name" value="CAP_GLY_2"/>
    <property type="match status" value="1"/>
</dbReference>
<dbReference type="InterPro" id="IPR022157">
    <property type="entry name" value="Dynactin"/>
</dbReference>
<keyword evidence="4" id="KW-0493">Microtubule</keyword>
<organism evidence="11 12">
    <name type="scientific">Microthyrium microscopicum</name>
    <dbReference type="NCBI Taxonomy" id="703497"/>
    <lineage>
        <taxon>Eukaryota</taxon>
        <taxon>Fungi</taxon>
        <taxon>Dikarya</taxon>
        <taxon>Ascomycota</taxon>
        <taxon>Pezizomycotina</taxon>
        <taxon>Dothideomycetes</taxon>
        <taxon>Dothideomycetes incertae sedis</taxon>
        <taxon>Microthyriales</taxon>
        <taxon>Microthyriaceae</taxon>
        <taxon>Microthyrium</taxon>
    </lineage>
</organism>
<sequence>MSKLKVGQRVRIPNGSEAYIRFIGETDFKEGEWVGLELDEAIGKNNGTVNGRVYFQCEENFGMFMRPLPTIEVLKQPVPVAKPPSRAPPPPRVSTAAPASISRTRPSLAAPSSKRSSIAPSASSAAAKRLSTTAAAIPASRTSRLSVANRSISPKKPTTSATSSRTSLAPRSAGIRSPGQNSSRSSPGMDRLLSPGSSSGDRPPLSARSAPMGPPAPKANAKQTKDIEELQTKVQFLEKKRLEDREKLSKVPELETKQAHYEKVLPILETKCQNLHQQNSKLMKEAKELVDRVDELEGIQAEHESILELATLDREMAEEKAESYKAELDATKARMEEAELENEILRDENEELGKDMSPEERTSQGWLQLQRENERLRQALLRLRDLSQEQEEQLREDIKELQEDSQELADTKDKHEASHAKVLELEADNEDLREQLDAALGAETMIEQLTEKNLTQSEQLDELRKTVEHLQDLQELNDELEENHTEHERQLQEVISLKETQLNESTRRVAQQDESLMDREYTILRFRELVSALQSDLDDMRSSKEISEQEAQNLEHSSRAIMDMNRQLQASATSATVKAIDIEIQKLEAAQASDQLSIVQLFVPEAFNTEKDSILAYLRFKRVSFKARLLHGFVKQRVGESGTSATGVNIYAACDVLDKLTWLSAIANRFVASIEVSSLDQFPRFESTLHEVEPVERSLNSYLESLKKDNLQELQVAEGLQRSIAVMKHLSEIHLGDGLESFAEEVLMQALLMQSHLENTAVVLATARADVYRTAPPPTDSDDENTILFEKNSDLALSALRSAKVIAGKLHHVLRDMKARNLALNPDTITKFEKCNDLSSVLFSYYQALGKNVVDLLHHEDHTTDVDFGSVLMLMRRTSSQHFHIDNADIFSPSLSKLRSLAETLTDLNHMASDLSQLTEFEKPSPPWILRSKELQDRKAISIVAEEEIKVLKREIQERATVLKMRQQQLEEAKMKIELLDVRNKEANKKLERIVELEAMVDKSTEREKSLEKAIEIQTQAAQRYEEERDRWMRKAAEVKTFSKGNEDNKRGMEMVGSALEMDSLKSEVKLLQDTNQYLRQQFSRKRIEEETKNNGWLSQPLCRPKKVDPEAVKLRSVLKNIALLPTNAKPLRLADLGSKTKSSAMTRKRTPKALLVEEEGKWLSAWQPMADWKGPRIAGLDVQVL</sequence>
<keyword evidence="6 8" id="KW-0175">Coiled coil</keyword>
<feature type="compositionally biased region" description="Pro residues" evidence="9">
    <location>
        <begin position="80"/>
        <end position="92"/>
    </location>
</feature>
<dbReference type="GO" id="GO:0005874">
    <property type="term" value="C:microtubule"/>
    <property type="evidence" value="ECO:0007669"/>
    <property type="project" value="UniProtKB-KW"/>
</dbReference>
<evidence type="ECO:0000256" key="6">
    <source>
        <dbReference type="ARBA" id="ARBA00023054"/>
    </source>
</evidence>
<comment type="similarity">
    <text evidence="2">Belongs to the dynactin 150 kDa subunit family.</text>
</comment>
<evidence type="ECO:0000256" key="7">
    <source>
        <dbReference type="ARBA" id="ARBA00023212"/>
    </source>
</evidence>
<feature type="compositionally biased region" description="Polar residues" evidence="9">
    <location>
        <begin position="140"/>
        <end position="152"/>
    </location>
</feature>
<keyword evidence="12" id="KW-1185">Reference proteome</keyword>
<dbReference type="PANTHER" id="PTHR18916">
    <property type="entry name" value="DYNACTIN 1-RELATED MICROTUBULE-BINDING"/>
    <property type="match status" value="1"/>
</dbReference>
<dbReference type="SUPFAM" id="SSF74924">
    <property type="entry name" value="Cap-Gly domain"/>
    <property type="match status" value="1"/>
</dbReference>
<comment type="subcellular location">
    <subcellularLocation>
        <location evidence="1">Cytoplasm</location>
        <location evidence="1">Cytoskeleton</location>
    </subcellularLocation>
</comment>
<evidence type="ECO:0000259" key="10">
    <source>
        <dbReference type="PROSITE" id="PS50245"/>
    </source>
</evidence>
<evidence type="ECO:0000256" key="1">
    <source>
        <dbReference type="ARBA" id="ARBA00004245"/>
    </source>
</evidence>
<dbReference type="EMBL" id="MU004236">
    <property type="protein sequence ID" value="KAF2668587.1"/>
    <property type="molecule type" value="Genomic_DNA"/>
</dbReference>
<dbReference type="InterPro" id="IPR036859">
    <property type="entry name" value="CAP-Gly_dom_sf"/>
</dbReference>
<evidence type="ECO:0000256" key="2">
    <source>
        <dbReference type="ARBA" id="ARBA00011010"/>
    </source>
</evidence>
<evidence type="ECO:0000256" key="3">
    <source>
        <dbReference type="ARBA" id="ARBA00022490"/>
    </source>
</evidence>